<dbReference type="OrthoDB" id="6178054at2"/>
<sequence>MTFKLASLLSVSLLITACGGGDSAIDGARNAPNRFGSTINALDDFSPGSTGDSSNAKGLKENQVRVTMEVPANYAPNGEATRRNLRIVVPDRIQVYRTNHSLQVLDDVEHTIDTGDDGHFIVGFKNGLPTGPDVVIEATWNGNGGITMKALAADSDRDVKVNPFSHYVVQEILGEKYQANDFQTVMDCVNDTGGGLCLNKYVWSTLADQVHDFEIDIPDNANVSSALDRLKTRVDFASYVDDVAEYALLNESASGSIKASSADYNSVFFGLELGATAQEEGASSAGLWGLRTTQEVDLTGGNGGAFLYPALTLTTFDAFGLSVTSLATDIPYHRQTISQSPDNQFNTALWQPNSHSSAPGAATLTPKSPADAPKPARLLAGRALYQTITYPSESRTIGWTRNPYYFDAFTTKPINAQTGPDRVLASYFTAGKAISLNTQGTQLKRSGTLENHYLSAFELHLLRSNDFDLSNAEGNFNMVYFAGSFGNSDPVAFESGVGTLSTGAAANNELSANITTTTFRVSRAANGSVFPAPDTESEALTIANRRSKLSDGTRFMGRLSLCSECPDTDYTKPDTGQGAASPDGSLLAFNLDDSIWGDGLLVAGKAPSASLQTNSRYRLQGSILAMTASSNDLQQLNGGILTFTSNTEAQLTATGFNVSHSVSDGQVSSPEGSEISEVFNYTTTPEGGITLISTTSGLELEGFYTGEADQIFLTVKDASAVSPRTGLLFATLIPE</sequence>
<name>A0A3M2RFN1_9GAMM</name>
<dbReference type="PROSITE" id="PS51257">
    <property type="entry name" value="PROKAR_LIPOPROTEIN"/>
    <property type="match status" value="1"/>
</dbReference>
<dbReference type="Proteomes" id="UP000265903">
    <property type="component" value="Unassembled WGS sequence"/>
</dbReference>
<dbReference type="AlphaFoldDB" id="A0A3M2RFN1"/>
<accession>A0A3M2RFN1</accession>
<reference evidence="2 3" key="1">
    <citation type="submission" date="2018-08" db="EMBL/GenBank/DDBJ databases">
        <title>Whole Genome Sequence of the Moderate Halophilic Marine Bacterium Marinobacter litoralis Sw-45.</title>
        <authorList>
            <person name="Musa H."/>
        </authorList>
    </citation>
    <scope>NUCLEOTIDE SEQUENCE [LARGE SCALE GENOMIC DNA]</scope>
    <source>
        <strain evidence="2 3">Sw-45</strain>
    </source>
</reference>
<proteinExistence type="predicted"/>
<evidence type="ECO:0000313" key="3">
    <source>
        <dbReference type="Proteomes" id="UP000265903"/>
    </source>
</evidence>
<evidence type="ECO:0000313" key="2">
    <source>
        <dbReference type="EMBL" id="RMJ03964.1"/>
    </source>
</evidence>
<evidence type="ECO:0000256" key="1">
    <source>
        <dbReference type="SAM" id="MobiDB-lite"/>
    </source>
</evidence>
<protein>
    <submittedName>
        <fullName evidence="2">Uncharacterized protein</fullName>
    </submittedName>
</protein>
<feature type="compositionally biased region" description="Polar residues" evidence="1">
    <location>
        <begin position="343"/>
        <end position="357"/>
    </location>
</feature>
<dbReference type="RefSeq" id="WP_114334083.1">
    <property type="nucleotide sequence ID" value="NZ_QMDL01000002.1"/>
</dbReference>
<dbReference type="EMBL" id="QMDL01000002">
    <property type="protein sequence ID" value="RMJ03964.1"/>
    <property type="molecule type" value="Genomic_DNA"/>
</dbReference>
<comment type="caution">
    <text evidence="2">The sequence shown here is derived from an EMBL/GenBank/DDBJ whole genome shotgun (WGS) entry which is preliminary data.</text>
</comment>
<organism evidence="2 3">
    <name type="scientific">Marinobacter litoralis</name>
    <dbReference type="NCBI Taxonomy" id="187981"/>
    <lineage>
        <taxon>Bacteria</taxon>
        <taxon>Pseudomonadati</taxon>
        <taxon>Pseudomonadota</taxon>
        <taxon>Gammaproteobacteria</taxon>
        <taxon>Pseudomonadales</taxon>
        <taxon>Marinobacteraceae</taxon>
        <taxon>Marinobacter</taxon>
    </lineage>
</organism>
<keyword evidence="3" id="KW-1185">Reference proteome</keyword>
<feature type="region of interest" description="Disordered" evidence="1">
    <location>
        <begin position="343"/>
        <end position="373"/>
    </location>
</feature>
<gene>
    <name evidence="2" type="ORF">DOQ08_01284</name>
</gene>